<sequence>IPAVSCRYTTHLISPTVTSLMKSIAVATPSTSCRSEG</sequence>
<gene>
    <name evidence="1" type="ORF">GSTENG00037244001</name>
</gene>
<protein>
    <submittedName>
        <fullName evidence="1">(spotted green pufferfish) hypothetical protein</fullName>
    </submittedName>
</protein>
<organism evidence="1">
    <name type="scientific">Tetraodon nigroviridis</name>
    <name type="common">Spotted green pufferfish</name>
    <name type="synonym">Chelonodon nigroviridis</name>
    <dbReference type="NCBI Taxonomy" id="99883"/>
    <lineage>
        <taxon>Eukaryota</taxon>
        <taxon>Metazoa</taxon>
        <taxon>Chordata</taxon>
        <taxon>Craniata</taxon>
        <taxon>Vertebrata</taxon>
        <taxon>Euteleostomi</taxon>
        <taxon>Actinopterygii</taxon>
        <taxon>Neopterygii</taxon>
        <taxon>Teleostei</taxon>
        <taxon>Neoteleostei</taxon>
        <taxon>Acanthomorphata</taxon>
        <taxon>Eupercaria</taxon>
        <taxon>Tetraodontiformes</taxon>
        <taxon>Tetradontoidea</taxon>
        <taxon>Tetraodontidae</taxon>
        <taxon>Tetraodon</taxon>
    </lineage>
</organism>
<dbReference type="KEGG" id="tng:GSTEN00037244G001"/>
<name>Q4RC27_TETNG</name>
<dbReference type="AlphaFoldDB" id="Q4RC27"/>
<comment type="caution">
    <text evidence="1">The sequence shown here is derived from an EMBL/GenBank/DDBJ whole genome shotgun (WGS) entry which is preliminary data.</text>
</comment>
<reference evidence="1" key="2">
    <citation type="submission" date="2004-02" db="EMBL/GenBank/DDBJ databases">
        <authorList>
            <consortium name="Genoscope"/>
            <consortium name="Whitehead Institute Centre for Genome Research"/>
        </authorList>
    </citation>
    <scope>NUCLEOTIDE SEQUENCE</scope>
</reference>
<evidence type="ECO:0000313" key="1">
    <source>
        <dbReference type="EMBL" id="CAG14056.1"/>
    </source>
</evidence>
<reference evidence="1" key="1">
    <citation type="journal article" date="2004" name="Nature">
        <title>Genome duplication in the teleost fish Tetraodon nigroviridis reveals the early vertebrate proto-karyotype.</title>
        <authorList>
            <person name="Jaillon O."/>
            <person name="Aury J.-M."/>
            <person name="Brunet F."/>
            <person name="Petit J.-L."/>
            <person name="Stange-Thomann N."/>
            <person name="Mauceli E."/>
            <person name="Bouneau L."/>
            <person name="Fischer C."/>
            <person name="Ozouf-Costaz C."/>
            <person name="Bernot A."/>
            <person name="Nicaud S."/>
            <person name="Jaffe D."/>
            <person name="Fisher S."/>
            <person name="Lutfalla G."/>
            <person name="Dossat C."/>
            <person name="Segurens B."/>
            <person name="Dasilva C."/>
            <person name="Salanoubat M."/>
            <person name="Levy M."/>
            <person name="Boudet N."/>
            <person name="Castellano S."/>
            <person name="Anthouard V."/>
            <person name="Jubin C."/>
            <person name="Castelli V."/>
            <person name="Katinka M."/>
            <person name="Vacherie B."/>
            <person name="Biemont C."/>
            <person name="Skalli Z."/>
            <person name="Cattolico L."/>
            <person name="Poulain J."/>
            <person name="De Berardinis V."/>
            <person name="Cruaud C."/>
            <person name="Duprat S."/>
            <person name="Brottier P."/>
            <person name="Coutanceau J.-P."/>
            <person name="Gouzy J."/>
            <person name="Parra G."/>
            <person name="Lardier G."/>
            <person name="Chapple C."/>
            <person name="McKernan K.J."/>
            <person name="McEwan P."/>
            <person name="Bosak S."/>
            <person name="Kellis M."/>
            <person name="Volff J.-N."/>
            <person name="Guigo R."/>
            <person name="Zody M.C."/>
            <person name="Mesirov J."/>
            <person name="Lindblad-Toh K."/>
            <person name="Birren B."/>
            <person name="Nusbaum C."/>
            <person name="Kahn D."/>
            <person name="Robinson-Rechavi M."/>
            <person name="Laudet V."/>
            <person name="Schachter V."/>
            <person name="Quetier F."/>
            <person name="Saurin W."/>
            <person name="Scarpelli C."/>
            <person name="Wincker P."/>
            <person name="Lander E.S."/>
            <person name="Weissenbach J."/>
            <person name="Roest Crollius H."/>
        </authorList>
    </citation>
    <scope>NUCLEOTIDE SEQUENCE [LARGE SCALE GENOMIC DNA]</scope>
</reference>
<feature type="non-terminal residue" evidence="1">
    <location>
        <position position="1"/>
    </location>
</feature>
<accession>Q4RC27</accession>
<proteinExistence type="predicted"/>
<dbReference type="EMBL" id="CAAE01020031">
    <property type="protein sequence ID" value="CAG14056.1"/>
    <property type="molecule type" value="Genomic_DNA"/>
</dbReference>